<gene>
    <name evidence="3" type="ORF">DBV05_g11655</name>
</gene>
<evidence type="ECO:0000256" key="1">
    <source>
        <dbReference type="SAM" id="Phobius"/>
    </source>
</evidence>
<evidence type="ECO:0000313" key="3">
    <source>
        <dbReference type="EMBL" id="KAB2569673.1"/>
    </source>
</evidence>
<keyword evidence="2" id="KW-0732">Signal</keyword>
<evidence type="ECO:0000313" key="4">
    <source>
        <dbReference type="Proteomes" id="UP000325902"/>
    </source>
</evidence>
<accession>A0A5N5CWD8</accession>
<dbReference type="EMBL" id="VCHE01000177">
    <property type="protein sequence ID" value="KAB2569673.1"/>
    <property type="molecule type" value="Genomic_DNA"/>
</dbReference>
<feature type="chain" id="PRO_5024805723" evidence="2">
    <location>
        <begin position="20"/>
        <end position="472"/>
    </location>
</feature>
<comment type="caution">
    <text evidence="3">The sequence shown here is derived from an EMBL/GenBank/DDBJ whole genome shotgun (WGS) entry which is preliminary data.</text>
</comment>
<organism evidence="3 4">
    <name type="scientific">Lasiodiplodia theobromae</name>
    <dbReference type="NCBI Taxonomy" id="45133"/>
    <lineage>
        <taxon>Eukaryota</taxon>
        <taxon>Fungi</taxon>
        <taxon>Dikarya</taxon>
        <taxon>Ascomycota</taxon>
        <taxon>Pezizomycotina</taxon>
        <taxon>Dothideomycetes</taxon>
        <taxon>Dothideomycetes incertae sedis</taxon>
        <taxon>Botryosphaeriales</taxon>
        <taxon>Botryosphaeriaceae</taxon>
        <taxon>Lasiodiplodia</taxon>
    </lineage>
</organism>
<keyword evidence="1" id="KW-0472">Membrane</keyword>
<proteinExistence type="predicted"/>
<protein>
    <submittedName>
        <fullName evidence="3">Uncharacterized protein</fullName>
    </submittedName>
</protein>
<name>A0A5N5CWD8_9PEZI</name>
<feature type="signal peptide" evidence="2">
    <location>
        <begin position="1"/>
        <end position="19"/>
    </location>
</feature>
<keyword evidence="4" id="KW-1185">Reference proteome</keyword>
<keyword evidence="1" id="KW-1133">Transmembrane helix</keyword>
<reference evidence="3 4" key="1">
    <citation type="journal article" date="2019" name="Sci. Rep.">
        <title>A multi-omics analysis of the grapevine pathogen Lasiodiplodia theobromae reveals that temperature affects the expression of virulence- and pathogenicity-related genes.</title>
        <authorList>
            <person name="Felix C."/>
            <person name="Meneses R."/>
            <person name="Goncalves M.F.M."/>
            <person name="Tilleman L."/>
            <person name="Duarte A.S."/>
            <person name="Jorrin-Novo J.V."/>
            <person name="Van de Peer Y."/>
            <person name="Deforce D."/>
            <person name="Van Nieuwerburgh F."/>
            <person name="Esteves A.C."/>
            <person name="Alves A."/>
        </authorList>
    </citation>
    <scope>NUCLEOTIDE SEQUENCE [LARGE SCALE GENOMIC DNA]</scope>
    <source>
        <strain evidence="3 4">LA-SOL3</strain>
    </source>
</reference>
<dbReference type="OrthoDB" id="5376804at2759"/>
<dbReference type="PANTHER" id="PTHR35394:SF5">
    <property type="entry name" value="DUF3176 DOMAIN-CONTAINING PROTEIN"/>
    <property type="match status" value="1"/>
</dbReference>
<dbReference type="Proteomes" id="UP000325902">
    <property type="component" value="Unassembled WGS sequence"/>
</dbReference>
<dbReference type="PANTHER" id="PTHR35394">
    <property type="entry name" value="DUF3176 DOMAIN-CONTAINING PROTEIN"/>
    <property type="match status" value="1"/>
</dbReference>
<evidence type="ECO:0000256" key="2">
    <source>
        <dbReference type="SAM" id="SignalP"/>
    </source>
</evidence>
<dbReference type="AlphaFoldDB" id="A0A5N5CWD8"/>
<feature type="transmembrane region" description="Helical" evidence="1">
    <location>
        <begin position="387"/>
        <end position="409"/>
    </location>
</feature>
<sequence>MNRNYLAALGAIITIVAMAVDPFSQQILQYYTCLEPLHSATTSIPGTNNYTGNAFHSGAALHEIDADMSIAIYTGLLSPPVNSSSSMTISCLTGNCTYPSDNGATFSTLAISHSCEDISNLILNVTDNSSSVAQTPGGAQITLPNDGRVMNTISTYGDDIIYGFESLMLEESGKHFAFNCSLFPSINTYGSSVKDSIYNETLLSSVRIHRFPYEETEVGNPSAQPLFSATGNSTLRNGTRYECIPSDHRTDTNTSPVDAAGFSAGFLATSLWDGKTNFTWYPVDCVWAMEWSGANAIQIFLTSLFSESSFSGSNLTISGSDYSHTMGQTWLKLLFHNGHADMNSVNKYMSSLAISMSAAVRQHGDTLSSDFVQGTVLSSQTCIRVRWAWISLPAALLLLTIIFLALTVIQTARKSWQGTWKSSAIGLLFHGFDADTRKAFGTGVDRSELNKISEHVQVQLQYDGGWTFSEKK</sequence>
<keyword evidence="1" id="KW-0812">Transmembrane</keyword>